<evidence type="ECO:0000259" key="7">
    <source>
        <dbReference type="Pfam" id="PF01029"/>
    </source>
</evidence>
<evidence type="ECO:0000256" key="2">
    <source>
        <dbReference type="ARBA" id="ARBA00022814"/>
    </source>
</evidence>
<dbReference type="SUPFAM" id="SSF48013">
    <property type="entry name" value="NusB-like"/>
    <property type="match status" value="1"/>
</dbReference>
<dbReference type="InterPro" id="IPR011605">
    <property type="entry name" value="NusB_fam"/>
</dbReference>
<dbReference type="InterPro" id="IPR035926">
    <property type="entry name" value="NusB-like_sf"/>
</dbReference>
<organism evidence="8 9">
    <name type="scientific">Caldisalinibacter kiritimatiensis</name>
    <dbReference type="NCBI Taxonomy" id="1304284"/>
    <lineage>
        <taxon>Bacteria</taxon>
        <taxon>Bacillati</taxon>
        <taxon>Bacillota</taxon>
        <taxon>Tissierellia</taxon>
        <taxon>Tissierellales</taxon>
        <taxon>Thermohalobacteraceae</taxon>
        <taxon>Caldisalinibacter</taxon>
    </lineage>
</organism>
<evidence type="ECO:0000256" key="5">
    <source>
        <dbReference type="ARBA" id="ARBA00023163"/>
    </source>
</evidence>
<dbReference type="InterPro" id="IPR006027">
    <property type="entry name" value="NusB_RsmB_TIM44"/>
</dbReference>
<proteinExistence type="inferred from homology"/>
<evidence type="ECO:0000313" key="8">
    <source>
        <dbReference type="EMBL" id="EOD01730.1"/>
    </source>
</evidence>
<gene>
    <name evidence="6" type="primary">nusB</name>
    <name evidence="8" type="ORF">L21TH_0195</name>
</gene>
<dbReference type="GO" id="GO:0006353">
    <property type="term" value="P:DNA-templated transcription termination"/>
    <property type="evidence" value="ECO:0007669"/>
    <property type="project" value="UniProtKB-UniRule"/>
</dbReference>
<keyword evidence="2 6" id="KW-0889">Transcription antitermination</keyword>
<keyword evidence="3 6" id="KW-0694">RNA-binding</keyword>
<protein>
    <recommendedName>
        <fullName evidence="6">Transcription antitermination protein NusB</fullName>
    </recommendedName>
    <alternativeName>
        <fullName evidence="6">Antitermination factor NusB</fullName>
    </alternativeName>
</protein>
<accession>R1CHF9</accession>
<comment type="function">
    <text evidence="6">Involved in transcription antitermination. Required for transcription of ribosomal RNA (rRNA) genes. Binds specifically to the boxA antiterminator sequence of the ribosomal RNA (rrn) operons.</text>
</comment>
<comment type="similarity">
    <text evidence="1 6">Belongs to the NusB family.</text>
</comment>
<dbReference type="OrthoDB" id="9811381at2"/>
<dbReference type="GO" id="GO:0005829">
    <property type="term" value="C:cytosol"/>
    <property type="evidence" value="ECO:0007669"/>
    <property type="project" value="TreeGrafter"/>
</dbReference>
<dbReference type="Pfam" id="PF01029">
    <property type="entry name" value="NusB"/>
    <property type="match status" value="1"/>
</dbReference>
<dbReference type="HAMAP" id="MF_00073">
    <property type="entry name" value="NusB"/>
    <property type="match status" value="1"/>
</dbReference>
<feature type="domain" description="NusB/RsmB/TIM44" evidence="7">
    <location>
        <begin position="6"/>
        <end position="129"/>
    </location>
</feature>
<evidence type="ECO:0000256" key="4">
    <source>
        <dbReference type="ARBA" id="ARBA00023015"/>
    </source>
</evidence>
<reference evidence="8 9" key="1">
    <citation type="journal article" date="2015" name="Geomicrobiol. J.">
        <title>Caldisalinibacter kiritimatiensis gen. nov., sp. nov., a moderately thermohalophilic thiosulfate-reducing bacterium from a hypersaline microbial mat.</title>
        <authorList>
            <person name="Ben Hania W."/>
            <person name="Joseph M."/>
            <person name="Fiebig A."/>
            <person name="Bunk B."/>
            <person name="Klenk H.-P."/>
            <person name="Fardeau M.-L."/>
            <person name="Spring S."/>
        </authorList>
    </citation>
    <scope>NUCLEOTIDE SEQUENCE [LARGE SCALE GENOMIC DNA]</scope>
    <source>
        <strain evidence="8 9">L21-TH-D2</strain>
    </source>
</reference>
<dbReference type="STRING" id="1304284.L21TH_0195"/>
<evidence type="ECO:0000256" key="3">
    <source>
        <dbReference type="ARBA" id="ARBA00022884"/>
    </source>
</evidence>
<comment type="caution">
    <text evidence="8">The sequence shown here is derived from an EMBL/GenBank/DDBJ whole genome shotgun (WGS) entry which is preliminary data.</text>
</comment>
<dbReference type="AlphaFoldDB" id="R1CHF9"/>
<evidence type="ECO:0000256" key="6">
    <source>
        <dbReference type="HAMAP-Rule" id="MF_00073"/>
    </source>
</evidence>
<dbReference type="NCBIfam" id="TIGR01951">
    <property type="entry name" value="nusB"/>
    <property type="match status" value="1"/>
</dbReference>
<dbReference type="PANTHER" id="PTHR11078">
    <property type="entry name" value="N UTILIZATION SUBSTANCE PROTEIN B-RELATED"/>
    <property type="match status" value="1"/>
</dbReference>
<dbReference type="GO" id="GO:0031564">
    <property type="term" value="P:transcription antitermination"/>
    <property type="evidence" value="ECO:0007669"/>
    <property type="project" value="UniProtKB-KW"/>
</dbReference>
<dbReference type="PANTHER" id="PTHR11078:SF3">
    <property type="entry name" value="ANTITERMINATION NUSB DOMAIN-CONTAINING PROTEIN"/>
    <property type="match status" value="1"/>
</dbReference>
<dbReference type="EMBL" id="ARZA01000033">
    <property type="protein sequence ID" value="EOD01730.1"/>
    <property type="molecule type" value="Genomic_DNA"/>
</dbReference>
<keyword evidence="9" id="KW-1185">Reference proteome</keyword>
<dbReference type="Proteomes" id="UP000013378">
    <property type="component" value="Unassembled WGS sequence"/>
</dbReference>
<dbReference type="RefSeq" id="WP_006306751.1">
    <property type="nucleotide sequence ID" value="NZ_ARZA01000033.1"/>
</dbReference>
<sequence>MGRKIAREEAMKLLFQMEINNNFSNSIVEEYLEEKKPKNRESEYISDIISKAIQNKEYIDSVIEKHSKSWKLNRIAKVDLSVLRIAICEINYRSDIPLEVSINEALEISKTYSNLESAKFINGVLGSYVKRLDEKDE</sequence>
<dbReference type="eggNOG" id="COG0781">
    <property type="taxonomic scope" value="Bacteria"/>
</dbReference>
<keyword evidence="5 6" id="KW-0804">Transcription</keyword>
<evidence type="ECO:0000313" key="9">
    <source>
        <dbReference type="Proteomes" id="UP000013378"/>
    </source>
</evidence>
<name>R1CHF9_9FIRM</name>
<dbReference type="Gene3D" id="1.10.940.10">
    <property type="entry name" value="NusB-like"/>
    <property type="match status" value="1"/>
</dbReference>
<evidence type="ECO:0000256" key="1">
    <source>
        <dbReference type="ARBA" id="ARBA00005952"/>
    </source>
</evidence>
<dbReference type="GO" id="GO:0003723">
    <property type="term" value="F:RNA binding"/>
    <property type="evidence" value="ECO:0007669"/>
    <property type="project" value="UniProtKB-UniRule"/>
</dbReference>
<keyword evidence="4 6" id="KW-0805">Transcription regulation</keyword>